<reference evidence="3" key="1">
    <citation type="journal article" date="2004" name="Environ. Microbiol.">
        <title>The genome of Desulfotalea psychrophila, a sulfate-reducing bacterium from permanently cold Arctic sediments.</title>
        <authorList>
            <person name="Rabus R."/>
            <person name="Ruepp A."/>
            <person name="Frickey T."/>
            <person name="Rattei T."/>
            <person name="Fartmann B."/>
            <person name="Stark M."/>
            <person name="Bauer M."/>
            <person name="Zibat A."/>
            <person name="Lombardot T."/>
            <person name="Becker I."/>
            <person name="Amann J."/>
            <person name="Gellner K."/>
            <person name="Teeling H."/>
            <person name="Leuschner W.D."/>
            <person name="Gloeckner F.-O."/>
            <person name="Lupas A.N."/>
            <person name="Amann R."/>
            <person name="Klenk H.-P."/>
        </authorList>
    </citation>
    <scope>NUCLEOTIDE SEQUENCE [LARGE SCALE GENOMIC DNA]</scope>
    <source>
        <strain evidence="3">DSM 12343 / LSv54</strain>
    </source>
</reference>
<dbReference type="AlphaFoldDB" id="Q6AIQ3"/>
<organism evidence="2 3">
    <name type="scientific">Desulfotalea psychrophila (strain LSv54 / DSM 12343)</name>
    <dbReference type="NCBI Taxonomy" id="177439"/>
    <lineage>
        <taxon>Bacteria</taxon>
        <taxon>Pseudomonadati</taxon>
        <taxon>Thermodesulfobacteriota</taxon>
        <taxon>Desulfobulbia</taxon>
        <taxon>Desulfobulbales</taxon>
        <taxon>Desulfocapsaceae</taxon>
        <taxon>Desulfotalea</taxon>
    </lineage>
</organism>
<gene>
    <name evidence="2" type="ordered locus">DP3048</name>
</gene>
<evidence type="ECO:0000256" key="1">
    <source>
        <dbReference type="SAM" id="Phobius"/>
    </source>
</evidence>
<dbReference type="STRING" id="177439.DP3048"/>
<keyword evidence="1" id="KW-1133">Transmembrane helix</keyword>
<keyword evidence="3" id="KW-1185">Reference proteome</keyword>
<protein>
    <submittedName>
        <fullName evidence="2">Uncharacterized protein</fullName>
    </submittedName>
</protein>
<dbReference type="EMBL" id="CR522870">
    <property type="protein sequence ID" value="CAG37777.1"/>
    <property type="molecule type" value="Genomic_DNA"/>
</dbReference>
<evidence type="ECO:0000313" key="3">
    <source>
        <dbReference type="Proteomes" id="UP000000602"/>
    </source>
</evidence>
<feature type="transmembrane region" description="Helical" evidence="1">
    <location>
        <begin position="54"/>
        <end position="72"/>
    </location>
</feature>
<dbReference type="KEGG" id="dps:DP3048"/>
<name>Q6AIQ3_DESPS</name>
<keyword evidence="1" id="KW-0472">Membrane</keyword>
<proteinExistence type="predicted"/>
<dbReference type="RefSeq" id="WP_011190289.1">
    <property type="nucleotide sequence ID" value="NC_006138.1"/>
</dbReference>
<sequence length="87" mass="10569">MFYAEISVKIHLYRQVEEKITLKLAEYSQQRQCQIVKKKDFPQKNKKKRVQRMLMADFLGGGFGVFNIYRWFFLLRGLEDFKILFLL</sequence>
<accession>Q6AIQ3</accession>
<dbReference type="HOGENOM" id="CLU_2478319_0_0_7"/>
<keyword evidence="1" id="KW-0812">Transmembrane</keyword>
<evidence type="ECO:0000313" key="2">
    <source>
        <dbReference type="EMBL" id="CAG37777.1"/>
    </source>
</evidence>
<dbReference type="Proteomes" id="UP000000602">
    <property type="component" value="Chromosome"/>
</dbReference>